<keyword evidence="1" id="KW-0677">Repeat</keyword>
<comment type="caution">
    <text evidence="3">The sequence shown here is derived from an EMBL/GenBank/DDBJ whole genome shotgun (WGS) entry which is preliminary data.</text>
</comment>
<dbReference type="InterPro" id="IPR036322">
    <property type="entry name" value="WD40_repeat_dom_sf"/>
</dbReference>
<reference evidence="3" key="1">
    <citation type="submission" date="2021-02" db="EMBL/GenBank/DDBJ databases">
        <authorList>
            <person name="Nowell W R."/>
        </authorList>
    </citation>
    <scope>NUCLEOTIDE SEQUENCE</scope>
    <source>
        <strain evidence="3">Ploen Becks lab</strain>
    </source>
</reference>
<dbReference type="InterPro" id="IPR015943">
    <property type="entry name" value="WD40/YVTN_repeat-like_dom_sf"/>
</dbReference>
<keyword evidence="2" id="KW-0853">WD repeat</keyword>
<dbReference type="PANTHER" id="PTHR44324:SF3">
    <property type="entry name" value="WD REPEAT-CONTAINING PROTEIN 49-LIKE"/>
    <property type="match status" value="1"/>
</dbReference>
<dbReference type="SUPFAM" id="SSF50998">
    <property type="entry name" value="Quinoprotein alcohol dehydrogenase-like"/>
    <property type="match status" value="1"/>
</dbReference>
<evidence type="ECO:0000313" key="3">
    <source>
        <dbReference type="EMBL" id="CAF1039524.1"/>
    </source>
</evidence>
<sequence length="713" mass="82017">NENKKSYLFFGDESGRLNIITFKYPHIGFFDKTKNKKSHSALEIGWKVDRDGRFEDHEDFIQYSNILVSSGNLIESLKFIPFNKTIVVSTASYNKSLVILDPESKKKEYTFSLYDSCSCFDINMPMHILVTASNHSPIYIWDVYSPNKPISRLEIPGRRVISLKIHYPIGYLYSLTSNSVVEVWDLKDDNLVQTVELHFPIANFIQFEFEPFTMSLFINDNENNLVITCKDYIAHLVLGENYRLASSVPLTANCAITCMAYSSLFKIIITCAEDSTITFWNLLNGAKLFTIPNAHDKEEITECTLDRLERNLFTGALSGTIKVWNVANGQLMQSYDTQSDTEITGLTLLDKKRLMIVVGTNKKIISFTDLKFESLEPSPPKHLFGGIDQHNDEILCSDLFMNLLATGGREGEIKIWSIDKKRLFMIIRDKNEEYPAVDRLLFIKQTSSLESTILISSEEGFLNFWKLDFKKDRLLGRFYASRCADQLTFSLTTNKEETILISGDTKGFLYLWDISKTKNSKDQKTFEKPECLKTWRCHDSTIVSCQYIPSFLEGLENDLIVTASSDWCCRVWTENGDYIGSFGQEKKWKLTNQKTYVSNDEINFEQKNVQDQANEEVKIENLNHSSHFEKHTGSKFDYLDSLKFFKSIKKDKTPYLPKLIVYDVDKHTANHSSQLSSRNSDYSYSKLSIHDLEQLTTENVEKALYSRTSSVLL</sequence>
<dbReference type="Gene3D" id="2.130.10.10">
    <property type="entry name" value="YVTN repeat-like/Quinoprotein amine dehydrogenase"/>
    <property type="match status" value="3"/>
</dbReference>
<feature type="non-terminal residue" evidence="3">
    <location>
        <position position="1"/>
    </location>
</feature>
<feature type="repeat" description="WD" evidence="2">
    <location>
        <begin position="256"/>
        <end position="290"/>
    </location>
</feature>
<dbReference type="SMART" id="SM00320">
    <property type="entry name" value="WD40"/>
    <property type="match status" value="8"/>
</dbReference>
<dbReference type="InterPro" id="IPR051242">
    <property type="entry name" value="WD-EF-hand_domain"/>
</dbReference>
<feature type="repeat" description="WD" evidence="2">
    <location>
        <begin position="387"/>
        <end position="426"/>
    </location>
</feature>
<dbReference type="InterPro" id="IPR011047">
    <property type="entry name" value="Quinoprotein_ADH-like_sf"/>
</dbReference>
<dbReference type="InterPro" id="IPR001680">
    <property type="entry name" value="WD40_rpt"/>
</dbReference>
<proteinExistence type="predicted"/>
<dbReference type="PANTHER" id="PTHR44324">
    <property type="entry name" value="WD40 REPEAT DOMAIN 95"/>
    <property type="match status" value="1"/>
</dbReference>
<keyword evidence="4" id="KW-1185">Reference proteome</keyword>
<dbReference type="AlphaFoldDB" id="A0A814JNC9"/>
<gene>
    <name evidence="3" type="ORF">OXX778_LOCUS18278</name>
</gene>
<feature type="repeat" description="WD" evidence="2">
    <location>
        <begin position="312"/>
        <end position="334"/>
    </location>
</feature>
<dbReference type="OrthoDB" id="75172at2759"/>
<dbReference type="SUPFAM" id="SSF50978">
    <property type="entry name" value="WD40 repeat-like"/>
    <property type="match status" value="1"/>
</dbReference>
<protein>
    <submittedName>
        <fullName evidence="3">Uncharacterized protein</fullName>
    </submittedName>
</protein>
<evidence type="ECO:0000256" key="2">
    <source>
        <dbReference type="PROSITE-ProRule" id="PRU00221"/>
    </source>
</evidence>
<dbReference type="Pfam" id="PF00400">
    <property type="entry name" value="WD40"/>
    <property type="match status" value="2"/>
</dbReference>
<dbReference type="Proteomes" id="UP000663879">
    <property type="component" value="Unassembled WGS sequence"/>
</dbReference>
<dbReference type="PROSITE" id="PS50082">
    <property type="entry name" value="WD_REPEATS_2"/>
    <property type="match status" value="3"/>
</dbReference>
<evidence type="ECO:0000256" key="1">
    <source>
        <dbReference type="ARBA" id="ARBA00022737"/>
    </source>
</evidence>
<name>A0A814JNC9_9BILA</name>
<dbReference type="EMBL" id="CAJNOC010004993">
    <property type="protein sequence ID" value="CAF1039524.1"/>
    <property type="molecule type" value="Genomic_DNA"/>
</dbReference>
<organism evidence="3 4">
    <name type="scientific">Brachionus calyciflorus</name>
    <dbReference type="NCBI Taxonomy" id="104777"/>
    <lineage>
        <taxon>Eukaryota</taxon>
        <taxon>Metazoa</taxon>
        <taxon>Spiralia</taxon>
        <taxon>Gnathifera</taxon>
        <taxon>Rotifera</taxon>
        <taxon>Eurotatoria</taxon>
        <taxon>Monogononta</taxon>
        <taxon>Pseudotrocha</taxon>
        <taxon>Ploima</taxon>
        <taxon>Brachionidae</taxon>
        <taxon>Brachionus</taxon>
    </lineage>
</organism>
<accession>A0A814JNC9</accession>
<evidence type="ECO:0000313" key="4">
    <source>
        <dbReference type="Proteomes" id="UP000663879"/>
    </source>
</evidence>